<comment type="subunit">
    <text evidence="10">Homopentamer.</text>
</comment>
<keyword evidence="7 10" id="KW-0406">Ion transport</keyword>
<keyword evidence="3 10" id="KW-0813">Transport</keyword>
<dbReference type="PRINTS" id="PR01264">
    <property type="entry name" value="MECHCHANNEL"/>
</dbReference>
<gene>
    <name evidence="10" type="primary">mscL</name>
    <name evidence="11" type="ORF">ABID14_001249</name>
</gene>
<dbReference type="RefSeq" id="WP_354368237.1">
    <property type="nucleotide sequence ID" value="NZ_JBEPMA010000006.1"/>
</dbReference>
<evidence type="ECO:0000256" key="5">
    <source>
        <dbReference type="ARBA" id="ARBA00022692"/>
    </source>
</evidence>
<evidence type="ECO:0000256" key="2">
    <source>
        <dbReference type="ARBA" id="ARBA00007254"/>
    </source>
</evidence>
<dbReference type="PROSITE" id="PS01327">
    <property type="entry name" value="MSCL"/>
    <property type="match status" value="1"/>
</dbReference>
<comment type="caution">
    <text evidence="11">The sequence shown here is derived from an EMBL/GenBank/DDBJ whole genome shotgun (WGS) entry which is preliminary data.</text>
</comment>
<comment type="function">
    <text evidence="10">Channel that opens in response to stretch forces in the membrane lipid bilayer. May participate in the regulation of osmotic pressure changes within the cell.</text>
</comment>
<dbReference type="InterPro" id="IPR036019">
    <property type="entry name" value="MscL_channel"/>
</dbReference>
<dbReference type="Pfam" id="PF01741">
    <property type="entry name" value="MscL"/>
    <property type="match status" value="1"/>
</dbReference>
<protein>
    <recommendedName>
        <fullName evidence="10">Large-conductance mechanosensitive channel</fullName>
    </recommendedName>
</protein>
<dbReference type="NCBIfam" id="TIGR00220">
    <property type="entry name" value="mscL"/>
    <property type="match status" value="1"/>
</dbReference>
<sequence>MKKFMSEFKEFIARGNVMDMAVGVIIGGAFGKIVASLVDNILMPLIGIIIGGKGFEELSVTVGSATVQYGIFIQNIIDFLIIALVIFIMIKQLNKLQGKFKKEEIADPTEKVCPFCKTSIPVDATRCPNCTSELK</sequence>
<evidence type="ECO:0000256" key="7">
    <source>
        <dbReference type="ARBA" id="ARBA00023065"/>
    </source>
</evidence>
<dbReference type="InterPro" id="IPR001185">
    <property type="entry name" value="MS_channel"/>
</dbReference>
<dbReference type="EMBL" id="JBEPMA010000006">
    <property type="protein sequence ID" value="MET3617615.1"/>
    <property type="molecule type" value="Genomic_DNA"/>
</dbReference>
<evidence type="ECO:0000256" key="6">
    <source>
        <dbReference type="ARBA" id="ARBA00022989"/>
    </source>
</evidence>
<dbReference type="PANTHER" id="PTHR30266:SF2">
    <property type="entry name" value="LARGE-CONDUCTANCE MECHANOSENSITIVE CHANNEL"/>
    <property type="match status" value="1"/>
</dbReference>
<evidence type="ECO:0000256" key="8">
    <source>
        <dbReference type="ARBA" id="ARBA00023136"/>
    </source>
</evidence>
<evidence type="ECO:0000256" key="4">
    <source>
        <dbReference type="ARBA" id="ARBA00022475"/>
    </source>
</evidence>
<reference evidence="11 12" key="1">
    <citation type="submission" date="2024-06" db="EMBL/GenBank/DDBJ databases">
        <title>Genomic Encyclopedia of Type Strains, Phase IV (KMG-IV): sequencing the most valuable type-strain genomes for metagenomic binning, comparative biology and taxonomic classification.</title>
        <authorList>
            <person name="Goeker M."/>
        </authorList>
    </citation>
    <scope>NUCLEOTIDE SEQUENCE [LARGE SCALE GENOMIC DNA]</scope>
    <source>
        <strain evidence="11 12">DSM 21460</strain>
    </source>
</reference>
<accession>A0ABV2JCI7</accession>
<dbReference type="Gene3D" id="1.10.1200.120">
    <property type="entry name" value="Large-conductance mechanosensitive channel, MscL, domain 1"/>
    <property type="match status" value="1"/>
</dbReference>
<keyword evidence="5 10" id="KW-0812">Transmembrane</keyword>
<dbReference type="SUPFAM" id="SSF81330">
    <property type="entry name" value="Gated mechanosensitive channel"/>
    <property type="match status" value="1"/>
</dbReference>
<keyword evidence="12" id="KW-1185">Reference proteome</keyword>
<evidence type="ECO:0000256" key="9">
    <source>
        <dbReference type="ARBA" id="ARBA00023303"/>
    </source>
</evidence>
<organism evidence="11 12">
    <name type="scientific">Peptoniphilus olsenii</name>
    <dbReference type="NCBI Taxonomy" id="411570"/>
    <lineage>
        <taxon>Bacteria</taxon>
        <taxon>Bacillati</taxon>
        <taxon>Bacillota</taxon>
        <taxon>Tissierellia</taxon>
        <taxon>Tissierellales</taxon>
        <taxon>Peptoniphilaceae</taxon>
        <taxon>Peptoniphilus</taxon>
    </lineage>
</organism>
<feature type="transmembrane region" description="Helical" evidence="10">
    <location>
        <begin position="71"/>
        <end position="90"/>
    </location>
</feature>
<evidence type="ECO:0000313" key="12">
    <source>
        <dbReference type="Proteomes" id="UP001549162"/>
    </source>
</evidence>
<keyword evidence="8 10" id="KW-0472">Membrane</keyword>
<dbReference type="Proteomes" id="UP001549162">
    <property type="component" value="Unassembled WGS sequence"/>
</dbReference>
<evidence type="ECO:0000256" key="3">
    <source>
        <dbReference type="ARBA" id="ARBA00022448"/>
    </source>
</evidence>
<keyword evidence="6 10" id="KW-1133">Transmembrane helix</keyword>
<comment type="subcellular location">
    <subcellularLocation>
        <location evidence="1 10">Cell membrane</location>
        <topology evidence="1 10">Multi-pass membrane protein</topology>
    </subcellularLocation>
</comment>
<evidence type="ECO:0000256" key="1">
    <source>
        <dbReference type="ARBA" id="ARBA00004651"/>
    </source>
</evidence>
<feature type="transmembrane region" description="Helical" evidence="10">
    <location>
        <begin position="21"/>
        <end position="51"/>
    </location>
</feature>
<name>A0ABV2JCI7_9FIRM</name>
<dbReference type="HAMAP" id="MF_00115">
    <property type="entry name" value="MscL"/>
    <property type="match status" value="1"/>
</dbReference>
<dbReference type="InterPro" id="IPR019823">
    <property type="entry name" value="Mechanosensitive_channel_CS"/>
</dbReference>
<proteinExistence type="inferred from homology"/>
<dbReference type="InterPro" id="IPR037673">
    <property type="entry name" value="MSC/AndL"/>
</dbReference>
<dbReference type="PANTHER" id="PTHR30266">
    <property type="entry name" value="MECHANOSENSITIVE CHANNEL MSCL"/>
    <property type="match status" value="1"/>
</dbReference>
<evidence type="ECO:0000313" key="11">
    <source>
        <dbReference type="EMBL" id="MET3617615.1"/>
    </source>
</evidence>
<keyword evidence="4 10" id="KW-1003">Cell membrane</keyword>
<evidence type="ECO:0000256" key="10">
    <source>
        <dbReference type="HAMAP-Rule" id="MF_00115"/>
    </source>
</evidence>
<keyword evidence="9 10" id="KW-0407">Ion channel</keyword>
<comment type="similarity">
    <text evidence="2 10">Belongs to the MscL family.</text>
</comment>